<comment type="caution">
    <text evidence="4">The sequence shown here is derived from an EMBL/GenBank/DDBJ whole genome shotgun (WGS) entry which is preliminary data.</text>
</comment>
<dbReference type="InterPro" id="IPR050109">
    <property type="entry name" value="HTH-type_TetR-like_transc_reg"/>
</dbReference>
<dbReference type="Gene3D" id="1.10.10.60">
    <property type="entry name" value="Homeodomain-like"/>
    <property type="match status" value="1"/>
</dbReference>
<dbReference type="RefSeq" id="WP_083065380.1">
    <property type="nucleotide sequence ID" value="NZ_MVHG01000041.1"/>
</dbReference>
<dbReference type="GO" id="GO:0003700">
    <property type="term" value="F:DNA-binding transcription factor activity"/>
    <property type="evidence" value="ECO:0007669"/>
    <property type="project" value="TreeGrafter"/>
</dbReference>
<gene>
    <name evidence="4" type="ORF">BST14_16310</name>
</gene>
<dbReference type="SUPFAM" id="SSF48498">
    <property type="entry name" value="Tetracyclin repressor-like, C-terminal domain"/>
    <property type="match status" value="1"/>
</dbReference>
<organism evidence="4 5">
    <name type="scientific">Mycobacterium arosiense ATCC BAA-1401 = DSM 45069</name>
    <dbReference type="NCBI Taxonomy" id="1265311"/>
    <lineage>
        <taxon>Bacteria</taxon>
        <taxon>Bacillati</taxon>
        <taxon>Actinomycetota</taxon>
        <taxon>Actinomycetes</taxon>
        <taxon>Mycobacteriales</taxon>
        <taxon>Mycobacteriaceae</taxon>
        <taxon>Mycobacterium</taxon>
        <taxon>Mycobacterium avium complex (MAC)</taxon>
    </lineage>
</organism>
<dbReference type="PROSITE" id="PS50977">
    <property type="entry name" value="HTH_TETR_2"/>
    <property type="match status" value="1"/>
</dbReference>
<dbReference type="EMBL" id="MVHG01000041">
    <property type="protein sequence ID" value="ORA12719.1"/>
    <property type="molecule type" value="Genomic_DNA"/>
</dbReference>
<accession>A0A1W9ZDF9</accession>
<keyword evidence="5" id="KW-1185">Reference proteome</keyword>
<name>A0A1W9ZDF9_MYCAI</name>
<dbReference type="SUPFAM" id="SSF46689">
    <property type="entry name" value="Homeodomain-like"/>
    <property type="match status" value="1"/>
</dbReference>
<dbReference type="AlphaFoldDB" id="A0A1W9ZDF9"/>
<dbReference type="Proteomes" id="UP000192707">
    <property type="component" value="Unassembled WGS sequence"/>
</dbReference>
<dbReference type="Pfam" id="PF00440">
    <property type="entry name" value="TetR_N"/>
    <property type="match status" value="1"/>
</dbReference>
<dbReference type="Gene3D" id="1.10.357.10">
    <property type="entry name" value="Tetracycline Repressor, domain 2"/>
    <property type="match status" value="1"/>
</dbReference>
<dbReference type="GO" id="GO:0000976">
    <property type="term" value="F:transcription cis-regulatory region binding"/>
    <property type="evidence" value="ECO:0007669"/>
    <property type="project" value="TreeGrafter"/>
</dbReference>
<dbReference type="InterPro" id="IPR009057">
    <property type="entry name" value="Homeodomain-like_sf"/>
</dbReference>
<reference evidence="4 5" key="1">
    <citation type="submission" date="2016-12" db="EMBL/GenBank/DDBJ databases">
        <title>The new phylogeny of genus Mycobacterium.</title>
        <authorList>
            <person name="Tortoli E."/>
            <person name="Trovato A."/>
            <person name="Cirillo D.M."/>
        </authorList>
    </citation>
    <scope>NUCLEOTIDE SEQUENCE [LARGE SCALE GENOMIC DNA]</scope>
    <source>
        <strain evidence="4 5">DSM 45069</strain>
    </source>
</reference>
<dbReference type="OrthoDB" id="3469831at2"/>
<evidence type="ECO:0000259" key="3">
    <source>
        <dbReference type="PROSITE" id="PS50977"/>
    </source>
</evidence>
<dbReference type="InterPro" id="IPR036271">
    <property type="entry name" value="Tet_transcr_reg_TetR-rel_C_sf"/>
</dbReference>
<feature type="DNA-binding region" description="H-T-H motif" evidence="2">
    <location>
        <begin position="32"/>
        <end position="51"/>
    </location>
</feature>
<sequence length="210" mass="23606">MVESKTSRSSERQHIIDAAYRCMDRNSGASTSITEILNEAGLSTRAFYRNFSTKHDLLLEMFRRDREAVLAQLREIVARAPTPTEALRLWMMHMFEIVSDPRKRKRMATFYSEEMRRTPGYARELELVATAEESALATILHRGRADGTFTACAPEADARTIRAAFEAAFLDRFHQKSTTTVAEDVDQLLGFVLRGVGALESSHAALSSAE</sequence>
<evidence type="ECO:0000313" key="5">
    <source>
        <dbReference type="Proteomes" id="UP000192707"/>
    </source>
</evidence>
<protein>
    <submittedName>
        <fullName evidence="4">TetR family transcriptional regulator</fullName>
    </submittedName>
</protein>
<feature type="domain" description="HTH tetR-type" evidence="3">
    <location>
        <begin position="9"/>
        <end position="69"/>
    </location>
</feature>
<evidence type="ECO:0000256" key="1">
    <source>
        <dbReference type="ARBA" id="ARBA00023125"/>
    </source>
</evidence>
<evidence type="ECO:0000313" key="4">
    <source>
        <dbReference type="EMBL" id="ORA12719.1"/>
    </source>
</evidence>
<evidence type="ECO:0000256" key="2">
    <source>
        <dbReference type="PROSITE-ProRule" id="PRU00335"/>
    </source>
</evidence>
<proteinExistence type="predicted"/>
<dbReference type="PANTHER" id="PTHR30055">
    <property type="entry name" value="HTH-TYPE TRANSCRIPTIONAL REGULATOR RUTR"/>
    <property type="match status" value="1"/>
</dbReference>
<dbReference type="InterPro" id="IPR001647">
    <property type="entry name" value="HTH_TetR"/>
</dbReference>
<dbReference type="PANTHER" id="PTHR30055:SF226">
    <property type="entry name" value="HTH-TYPE TRANSCRIPTIONAL REGULATOR PKSA"/>
    <property type="match status" value="1"/>
</dbReference>
<keyword evidence="1 2" id="KW-0238">DNA-binding</keyword>